<feature type="region of interest" description="Disordered" evidence="4">
    <location>
        <begin position="1"/>
        <end position="26"/>
    </location>
</feature>
<dbReference type="SMART" id="SM00895">
    <property type="entry name" value="FCD"/>
    <property type="match status" value="1"/>
</dbReference>
<name>A0A1L1PVH7_HYDIT</name>
<evidence type="ECO:0000256" key="1">
    <source>
        <dbReference type="ARBA" id="ARBA00023015"/>
    </source>
</evidence>
<dbReference type="Gene3D" id="1.20.120.530">
    <property type="entry name" value="GntR ligand-binding domain-like"/>
    <property type="match status" value="1"/>
</dbReference>
<dbReference type="Pfam" id="PF00392">
    <property type="entry name" value="GntR"/>
    <property type="match status" value="1"/>
</dbReference>
<evidence type="ECO:0000313" key="7">
    <source>
        <dbReference type="Proteomes" id="UP000028878"/>
    </source>
</evidence>
<dbReference type="Gene3D" id="1.10.10.10">
    <property type="entry name" value="Winged helix-like DNA-binding domain superfamily/Winged helix DNA-binding domain"/>
    <property type="match status" value="1"/>
</dbReference>
<dbReference type="Pfam" id="PF07729">
    <property type="entry name" value="FCD"/>
    <property type="match status" value="1"/>
</dbReference>
<dbReference type="RefSeq" id="WP_009519060.1">
    <property type="nucleotide sequence ID" value="NZ_CCAE010000039.1"/>
</dbReference>
<evidence type="ECO:0000256" key="4">
    <source>
        <dbReference type="SAM" id="MobiDB-lite"/>
    </source>
</evidence>
<dbReference type="Proteomes" id="UP000028878">
    <property type="component" value="Unassembled WGS sequence"/>
</dbReference>
<reference evidence="7" key="1">
    <citation type="submission" date="2014-02" db="EMBL/GenBank/DDBJ databases">
        <authorList>
            <person name="Gan H."/>
        </authorList>
    </citation>
    <scope>NUCLEOTIDE SEQUENCE [LARGE SCALE GENOMIC DNA]</scope>
    <source>
        <strain evidence="7">S1</strain>
    </source>
</reference>
<accession>A0A1L1PVH7</accession>
<reference evidence="7" key="2">
    <citation type="submission" date="2014-11" db="EMBL/GenBank/DDBJ databases">
        <title>Draft genome sequence of Hydrogenophaga intermedia S1.</title>
        <authorList>
            <person name="Gan H.M."/>
            <person name="Chew T.H."/>
            <person name="Stolz A."/>
        </authorList>
    </citation>
    <scope>NUCLEOTIDE SEQUENCE [LARGE SCALE GENOMIC DNA]</scope>
    <source>
        <strain evidence="7">S1</strain>
    </source>
</reference>
<dbReference type="SMART" id="SM00345">
    <property type="entry name" value="HTH_GNTR"/>
    <property type="match status" value="1"/>
</dbReference>
<dbReference type="GO" id="GO:0003700">
    <property type="term" value="F:DNA-binding transcription factor activity"/>
    <property type="evidence" value="ECO:0007669"/>
    <property type="project" value="InterPro"/>
</dbReference>
<dbReference type="EMBL" id="CCAE010000039">
    <property type="protein sequence ID" value="CDN89305.1"/>
    <property type="molecule type" value="Genomic_DNA"/>
</dbReference>
<dbReference type="PANTHER" id="PTHR43537">
    <property type="entry name" value="TRANSCRIPTIONAL REGULATOR, GNTR FAMILY"/>
    <property type="match status" value="1"/>
</dbReference>
<dbReference type="SUPFAM" id="SSF46785">
    <property type="entry name" value="Winged helix' DNA-binding domain"/>
    <property type="match status" value="1"/>
</dbReference>
<keyword evidence="3" id="KW-0804">Transcription</keyword>
<feature type="compositionally biased region" description="Basic and acidic residues" evidence="4">
    <location>
        <begin position="1"/>
        <end position="10"/>
    </location>
</feature>
<feature type="domain" description="HTH gntR-type" evidence="5">
    <location>
        <begin position="24"/>
        <end position="91"/>
    </location>
</feature>
<dbReference type="PANTHER" id="PTHR43537:SF53">
    <property type="entry name" value="HTH-TYPE TRANSCRIPTIONAL REPRESSOR NANR"/>
    <property type="match status" value="1"/>
</dbReference>
<organism evidence="6 7">
    <name type="scientific">Hydrogenophaga intermedia</name>
    <dbReference type="NCBI Taxonomy" id="65786"/>
    <lineage>
        <taxon>Bacteria</taxon>
        <taxon>Pseudomonadati</taxon>
        <taxon>Pseudomonadota</taxon>
        <taxon>Betaproteobacteria</taxon>
        <taxon>Burkholderiales</taxon>
        <taxon>Comamonadaceae</taxon>
        <taxon>Hydrogenophaga</taxon>
    </lineage>
</organism>
<dbReference type="InterPro" id="IPR000524">
    <property type="entry name" value="Tscrpt_reg_HTH_GntR"/>
</dbReference>
<sequence length="252" mass="27538">MTRMPPREAARAASRPRRAAASASPSDQDIYDRMISAVLDHRLLPGTKLVEDRLAEAFGVSRTRIRPVLVRLANESIVTLTPNRGATVAQPSEQEAREVFEVRRLVEAPLVARFIANAETADMQALTRCIRDEEAARGAGDMHRAIRLSGDFHLHIAERSGHGTLGGVLREMVSRTSLILMAYSPTHGRASEDATACGCQEHRALLAAIKLRDAKEAARLMDEHLRRLEAQLVFPPARDAGPDLLDLFGGAG</sequence>
<dbReference type="GO" id="GO:0003677">
    <property type="term" value="F:DNA binding"/>
    <property type="evidence" value="ECO:0007669"/>
    <property type="project" value="UniProtKB-KW"/>
</dbReference>
<dbReference type="SUPFAM" id="SSF48008">
    <property type="entry name" value="GntR ligand-binding domain-like"/>
    <property type="match status" value="1"/>
</dbReference>
<protein>
    <submittedName>
        <fullName evidence="6">GntR family transcriptional regulator</fullName>
    </submittedName>
</protein>
<proteinExistence type="predicted"/>
<keyword evidence="7" id="KW-1185">Reference proteome</keyword>
<evidence type="ECO:0000256" key="2">
    <source>
        <dbReference type="ARBA" id="ARBA00023125"/>
    </source>
</evidence>
<dbReference type="PROSITE" id="PS50949">
    <property type="entry name" value="HTH_GNTR"/>
    <property type="match status" value="1"/>
</dbReference>
<keyword evidence="1" id="KW-0805">Transcription regulation</keyword>
<evidence type="ECO:0000259" key="5">
    <source>
        <dbReference type="PROSITE" id="PS50949"/>
    </source>
</evidence>
<dbReference type="InterPro" id="IPR036388">
    <property type="entry name" value="WH-like_DNA-bd_sf"/>
</dbReference>
<evidence type="ECO:0000256" key="3">
    <source>
        <dbReference type="ARBA" id="ARBA00023163"/>
    </source>
</evidence>
<dbReference type="AlphaFoldDB" id="A0A1L1PVH7"/>
<keyword evidence="2" id="KW-0238">DNA-binding</keyword>
<dbReference type="InterPro" id="IPR011711">
    <property type="entry name" value="GntR_C"/>
</dbReference>
<evidence type="ECO:0000313" key="6">
    <source>
        <dbReference type="EMBL" id="CDN89305.1"/>
    </source>
</evidence>
<dbReference type="InterPro" id="IPR036390">
    <property type="entry name" value="WH_DNA-bd_sf"/>
</dbReference>
<gene>
    <name evidence="6" type="ORF">BN948_03742</name>
</gene>
<dbReference type="InterPro" id="IPR008920">
    <property type="entry name" value="TF_FadR/GntR_C"/>
</dbReference>